<proteinExistence type="predicted"/>
<evidence type="ECO:0000313" key="2">
    <source>
        <dbReference type="Proteomes" id="UP000799754"/>
    </source>
</evidence>
<dbReference type="EMBL" id="MU006701">
    <property type="protein sequence ID" value="KAF2633718.1"/>
    <property type="molecule type" value="Genomic_DNA"/>
</dbReference>
<sequence>MIFNTRYIALAAIATTLVNALPLDPNQPRDILPRAKSYSVINVDGGASTEAPADATTVVDQTTKTVEVTKPGPTVTAEVTATVVEPVPAPAATSISTSWTSSSTSSSTPTSTPSSTKIKPTTISAVASTTTETPKPVFVTVTVTDDAGPTEYYDNGMWHTSYRIKTFEAVATPSLLSTLGAIASSSTDLPAW</sequence>
<name>A0ACB6SIB1_9PLEO</name>
<reference evidence="1" key="1">
    <citation type="journal article" date="2020" name="Stud. Mycol.">
        <title>101 Dothideomycetes genomes: a test case for predicting lifestyles and emergence of pathogens.</title>
        <authorList>
            <person name="Haridas S."/>
            <person name="Albert R."/>
            <person name="Binder M."/>
            <person name="Bloem J."/>
            <person name="Labutti K."/>
            <person name="Salamov A."/>
            <person name="Andreopoulos B."/>
            <person name="Baker S."/>
            <person name="Barry K."/>
            <person name="Bills G."/>
            <person name="Bluhm B."/>
            <person name="Cannon C."/>
            <person name="Castanera R."/>
            <person name="Culley D."/>
            <person name="Daum C."/>
            <person name="Ezra D."/>
            <person name="Gonzalez J."/>
            <person name="Henrissat B."/>
            <person name="Kuo A."/>
            <person name="Liang C."/>
            <person name="Lipzen A."/>
            <person name="Lutzoni F."/>
            <person name="Magnuson J."/>
            <person name="Mondo S."/>
            <person name="Nolan M."/>
            <person name="Ohm R."/>
            <person name="Pangilinan J."/>
            <person name="Park H.-J."/>
            <person name="Ramirez L."/>
            <person name="Alfaro M."/>
            <person name="Sun H."/>
            <person name="Tritt A."/>
            <person name="Yoshinaga Y."/>
            <person name="Zwiers L.-H."/>
            <person name="Turgeon B."/>
            <person name="Goodwin S."/>
            <person name="Spatafora J."/>
            <person name="Crous P."/>
            <person name="Grigoriev I."/>
        </authorList>
    </citation>
    <scope>NUCLEOTIDE SEQUENCE</scope>
    <source>
        <strain evidence="1">CBS 525.71</strain>
    </source>
</reference>
<organism evidence="1 2">
    <name type="scientific">Macroventuria anomochaeta</name>
    <dbReference type="NCBI Taxonomy" id="301207"/>
    <lineage>
        <taxon>Eukaryota</taxon>
        <taxon>Fungi</taxon>
        <taxon>Dikarya</taxon>
        <taxon>Ascomycota</taxon>
        <taxon>Pezizomycotina</taxon>
        <taxon>Dothideomycetes</taxon>
        <taxon>Pleosporomycetidae</taxon>
        <taxon>Pleosporales</taxon>
        <taxon>Pleosporineae</taxon>
        <taxon>Didymellaceae</taxon>
        <taxon>Macroventuria</taxon>
    </lineage>
</organism>
<protein>
    <submittedName>
        <fullName evidence="1">Uncharacterized protein</fullName>
    </submittedName>
</protein>
<comment type="caution">
    <text evidence="1">The sequence shown here is derived from an EMBL/GenBank/DDBJ whole genome shotgun (WGS) entry which is preliminary data.</text>
</comment>
<accession>A0ACB6SIB1</accession>
<dbReference type="Proteomes" id="UP000799754">
    <property type="component" value="Unassembled WGS sequence"/>
</dbReference>
<evidence type="ECO:0000313" key="1">
    <source>
        <dbReference type="EMBL" id="KAF2633718.1"/>
    </source>
</evidence>
<gene>
    <name evidence="1" type="ORF">BU25DRAFT_405588</name>
</gene>
<keyword evidence="2" id="KW-1185">Reference proteome</keyword>